<dbReference type="GO" id="GO:0003677">
    <property type="term" value="F:DNA binding"/>
    <property type="evidence" value="ECO:0007669"/>
    <property type="project" value="UniProtKB-KW"/>
</dbReference>
<proteinExistence type="predicted"/>
<reference evidence="3" key="1">
    <citation type="submission" date="2023-04" db="EMBL/GenBank/DDBJ databases">
        <title>Phytophthora fragariaefolia NBRC 109709.</title>
        <authorList>
            <person name="Ichikawa N."/>
            <person name="Sato H."/>
            <person name="Tonouchi N."/>
        </authorList>
    </citation>
    <scope>NUCLEOTIDE SEQUENCE</scope>
    <source>
        <strain evidence="3">NBRC 109709</strain>
    </source>
</reference>
<name>A0A9W6Y913_9STRA</name>
<dbReference type="Proteomes" id="UP001165121">
    <property type="component" value="Unassembled WGS sequence"/>
</dbReference>
<accession>A0A9W6Y913</accession>
<sequence length="167" mass="18800">MDFETRESIEVDDVTFLKTIAIAVPVISDADSCKIFDDFGVRYLDTATVLPKAAEEDIVLWLNTLCKVDSPVSRVMLQLQAMHLAKEQGLEDKFAASPTLIKLFLRRHRLSLRDRTRQGQSTPEDAKEAAKEFRRIEGDHGGKVYPSIQCRSKCSNKDNARATAMLL</sequence>
<evidence type="ECO:0000313" key="4">
    <source>
        <dbReference type="Proteomes" id="UP001165121"/>
    </source>
</evidence>
<evidence type="ECO:0000313" key="3">
    <source>
        <dbReference type="EMBL" id="GMF59837.1"/>
    </source>
</evidence>
<dbReference type="Gene3D" id="1.10.10.60">
    <property type="entry name" value="Homeodomain-like"/>
    <property type="match status" value="1"/>
</dbReference>
<dbReference type="OrthoDB" id="128847at2759"/>
<keyword evidence="4" id="KW-1185">Reference proteome</keyword>
<evidence type="ECO:0000259" key="2">
    <source>
        <dbReference type="Pfam" id="PF03221"/>
    </source>
</evidence>
<evidence type="ECO:0000256" key="1">
    <source>
        <dbReference type="ARBA" id="ARBA00023125"/>
    </source>
</evidence>
<keyword evidence="1" id="KW-0238">DNA-binding</keyword>
<organism evidence="3 4">
    <name type="scientific">Phytophthora fragariaefolia</name>
    <dbReference type="NCBI Taxonomy" id="1490495"/>
    <lineage>
        <taxon>Eukaryota</taxon>
        <taxon>Sar</taxon>
        <taxon>Stramenopiles</taxon>
        <taxon>Oomycota</taxon>
        <taxon>Peronosporomycetes</taxon>
        <taxon>Peronosporales</taxon>
        <taxon>Peronosporaceae</taxon>
        <taxon>Phytophthora</taxon>
    </lineage>
</organism>
<dbReference type="EMBL" id="BSXT01005129">
    <property type="protein sequence ID" value="GMF59837.1"/>
    <property type="molecule type" value="Genomic_DNA"/>
</dbReference>
<feature type="domain" description="HTH CENPB-type" evidence="2">
    <location>
        <begin position="55"/>
        <end position="113"/>
    </location>
</feature>
<dbReference type="Pfam" id="PF03221">
    <property type="entry name" value="HTH_Tnp_Tc5"/>
    <property type="match status" value="1"/>
</dbReference>
<comment type="caution">
    <text evidence="3">The sequence shown here is derived from an EMBL/GenBank/DDBJ whole genome shotgun (WGS) entry which is preliminary data.</text>
</comment>
<gene>
    <name evidence="3" type="ORF">Pfra01_002593800</name>
</gene>
<dbReference type="InterPro" id="IPR006600">
    <property type="entry name" value="HTH_CenpB_DNA-bd_dom"/>
</dbReference>
<dbReference type="AlphaFoldDB" id="A0A9W6Y913"/>
<protein>
    <submittedName>
        <fullName evidence="3">Unnamed protein product</fullName>
    </submittedName>
</protein>